<sequence length="760" mass="80764">MSGPTRRTGLVYLALALAGMGGALWFAHRGQSGAGGTVVTLLPSLAGLYLAWAGFRVAARAQASAEPGLAEVADHLAASVRSQWEDEARVRRLNDPYPLPVSWAPVDSGLVEDWSLLRTTAAGWPGGPQSDPQAWAAGPEELAGADAEITDVLLRRVPTRRLAVLGPPGSGKTMLLVRMVLAVVEQRSAGDAVPVLFPLASWNPAAQELDEWLVERLIQDYVGLGEPAPASLSGMSRAQALLDHHLILPILDGFDELPAAVRATALDKVNAALPMGQGVVLSSRAADYRDALAVSSAVPVKLAGAAGIELQPLEPEVVGAYLQRDAGGEGTAAAARWDLLLADLGSQASSALALRTPLMLFLARTIYNPRPGEHTAALPDPAELRDTGRFPDPSSVEAHLFDAFVPAAYRPHPRYPCRWTPRQVERTLVWLARHLQHTLDGTTDIAWWKLHDASPWLVRRVVFGILFGVLCGLEFGYGYGSGFALGYGPCDYPQLCLGYGSGAGFTAGLVRGLESALVASFVFALLPGLLRKSAAVLLSRRRGGRTAAVPAGGLRWSTLRAGFGLTGGLAVGLVTALYVGEQFAVLMLGIGVPTALVVALALGLRSESASVATATGPRTLLVRDRSVFHGLVITLMLAITAGAGLTAALGMDGDGTAAVAFDLAASLGMEPRKTDALAWVLTIQFYGLAFSFSVAATHTSWGRFTFTRYDLALRQRLPRDIMAFLADAHERRGVLRQVGGFYEFRHISLQSRLADRPRCR</sequence>
<feature type="domain" description="NACHT" evidence="2">
    <location>
        <begin position="160"/>
        <end position="284"/>
    </location>
</feature>
<feature type="transmembrane region" description="Helical" evidence="1">
    <location>
        <begin position="9"/>
        <end position="27"/>
    </location>
</feature>
<accession>A0ABT0UIL0</accession>
<dbReference type="Pfam" id="PF05729">
    <property type="entry name" value="NACHT"/>
    <property type="match status" value="1"/>
</dbReference>
<feature type="transmembrane region" description="Helical" evidence="1">
    <location>
        <begin position="457"/>
        <end position="479"/>
    </location>
</feature>
<keyword evidence="4" id="KW-1185">Reference proteome</keyword>
<organism evidence="3 4">
    <name type="scientific">Streptomyces albipurpureus</name>
    <dbReference type="NCBI Taxonomy" id="2897419"/>
    <lineage>
        <taxon>Bacteria</taxon>
        <taxon>Bacillati</taxon>
        <taxon>Actinomycetota</taxon>
        <taxon>Actinomycetes</taxon>
        <taxon>Kitasatosporales</taxon>
        <taxon>Streptomycetaceae</taxon>
        <taxon>Streptomyces</taxon>
    </lineage>
</organism>
<dbReference type="RefSeq" id="WP_250918649.1">
    <property type="nucleotide sequence ID" value="NZ_JAMQAW010000007.1"/>
</dbReference>
<name>A0ABT0UIL0_9ACTN</name>
<feature type="transmembrane region" description="Helical" evidence="1">
    <location>
        <begin position="559"/>
        <end position="579"/>
    </location>
</feature>
<feature type="transmembrane region" description="Helical" evidence="1">
    <location>
        <begin position="585"/>
        <end position="605"/>
    </location>
</feature>
<dbReference type="InterPro" id="IPR027417">
    <property type="entry name" value="P-loop_NTPase"/>
</dbReference>
<dbReference type="EMBL" id="JAMQAW010000007">
    <property type="protein sequence ID" value="MCM2388308.1"/>
    <property type="molecule type" value="Genomic_DNA"/>
</dbReference>
<evidence type="ECO:0000259" key="2">
    <source>
        <dbReference type="PROSITE" id="PS50837"/>
    </source>
</evidence>
<reference evidence="3" key="1">
    <citation type="submission" date="2022-06" db="EMBL/GenBank/DDBJ databases">
        <title>Genome public.</title>
        <authorList>
            <person name="Sun Q."/>
        </authorList>
    </citation>
    <scope>NUCLEOTIDE SEQUENCE</scope>
    <source>
        <strain evidence="3">CWNU-1</strain>
    </source>
</reference>
<keyword evidence="1" id="KW-0472">Membrane</keyword>
<proteinExistence type="predicted"/>
<feature type="transmembrane region" description="Helical" evidence="1">
    <location>
        <begin position="33"/>
        <end position="52"/>
    </location>
</feature>
<feature type="transmembrane region" description="Helical" evidence="1">
    <location>
        <begin position="516"/>
        <end position="538"/>
    </location>
</feature>
<dbReference type="InterPro" id="IPR007111">
    <property type="entry name" value="NACHT_NTPase"/>
</dbReference>
<keyword evidence="1" id="KW-0812">Transmembrane</keyword>
<comment type="caution">
    <text evidence="3">The sequence shown here is derived from an EMBL/GenBank/DDBJ whole genome shotgun (WGS) entry which is preliminary data.</text>
</comment>
<keyword evidence="1" id="KW-1133">Transmembrane helix</keyword>
<dbReference type="Proteomes" id="UP001431429">
    <property type="component" value="Unassembled WGS sequence"/>
</dbReference>
<evidence type="ECO:0000313" key="3">
    <source>
        <dbReference type="EMBL" id="MCM2388308.1"/>
    </source>
</evidence>
<feature type="transmembrane region" description="Helical" evidence="1">
    <location>
        <begin position="626"/>
        <end position="649"/>
    </location>
</feature>
<evidence type="ECO:0000256" key="1">
    <source>
        <dbReference type="SAM" id="Phobius"/>
    </source>
</evidence>
<feature type="transmembrane region" description="Helical" evidence="1">
    <location>
        <begin position="676"/>
        <end position="696"/>
    </location>
</feature>
<dbReference type="PROSITE" id="PS50837">
    <property type="entry name" value="NACHT"/>
    <property type="match status" value="1"/>
</dbReference>
<evidence type="ECO:0000313" key="4">
    <source>
        <dbReference type="Proteomes" id="UP001431429"/>
    </source>
</evidence>
<protein>
    <submittedName>
        <fullName evidence="3">NACHT domain-containing protein</fullName>
    </submittedName>
</protein>
<dbReference type="SUPFAM" id="SSF52540">
    <property type="entry name" value="P-loop containing nucleoside triphosphate hydrolases"/>
    <property type="match status" value="1"/>
</dbReference>
<gene>
    <name evidence="3" type="ORF">NBG84_08350</name>
</gene>
<dbReference type="Gene3D" id="3.40.50.300">
    <property type="entry name" value="P-loop containing nucleotide triphosphate hydrolases"/>
    <property type="match status" value="1"/>
</dbReference>